<accession>E0VHL0</accession>
<dbReference type="RefSeq" id="XP_002425634.1">
    <property type="nucleotide sequence ID" value="XM_002425589.1"/>
</dbReference>
<dbReference type="STRING" id="121224.E0VHL0"/>
<dbReference type="Gene3D" id="6.10.140.2220">
    <property type="match status" value="1"/>
</dbReference>
<sequence length="666" mass="77523">MLDEQIATKEVKYLFKEYYKKLQISECEFENFNKLKTDNERICFVNKIVTWNDLPPIEIIKNNKDEDLALKLKELGNKAFVKGDFEKALKNYSESILKMTQYKNDTKNLSLALANRSAAFYNLQLYNLAIDDIDLVLKLNYPKELKYKIYERKAKSLLALKKHEEGIEEFKKTLQALDDCKLPMEKKLKMEKDIQIMLQIMNKSNDKNDNSNVENENYKLHIISEKNKIYESASVKIFMKNDSTVGRFASASENIFPGETILVEKPYCSVLLEDYHLINCQHCFKRTQGPYPCENCSQVIFCSLNCRESANYHKYECSILQTLHKSGVSITVLMALRMITQNNLKYFLNLKSKLVDEKNFDGVYKSSDYLRVYNLVRHEDLRETKDFFERTVMALFLLKCLKLVNYFNKTDNLLETLTEDEIFIGGLILRHLQILQFNAHEISELEMENKNILDDSKSLFVGGGLYPTLALFNHSCDPGIVRYFIGTQVIVRAAKPIKKGEIVAENYGPIYSQMKKLERQEKLKSQYWFTCTCTPCLELWPTFDELDTKTIRFRCSGYGTDEKRENCKNILIVPVNTDDFMIKCSQCNQHTNLFKGLKALQDTDILYKQAIKYAQTGNFQNALDIYLEILKTLHGILAPPFRDYLLCQQSIRKCMLALGNTVFKKK</sequence>
<dbReference type="PANTHER" id="PTHR46165">
    <property type="entry name" value="SET AND MYND DOMAIN-CONTAINING PROTEIN 4"/>
    <property type="match status" value="1"/>
</dbReference>
<dbReference type="eggNOG" id="KOG2084">
    <property type="taxonomic scope" value="Eukaryota"/>
</dbReference>
<dbReference type="GO" id="GO:0008170">
    <property type="term" value="F:N-methyltransferase activity"/>
    <property type="evidence" value="ECO:0007669"/>
    <property type="project" value="UniProtKB-ARBA"/>
</dbReference>
<dbReference type="InterPro" id="IPR001214">
    <property type="entry name" value="SET_dom"/>
</dbReference>
<reference evidence="6" key="3">
    <citation type="submission" date="2020-05" db="UniProtKB">
        <authorList>
            <consortium name="EnsemblMetazoa"/>
        </authorList>
    </citation>
    <scope>IDENTIFICATION</scope>
    <source>
        <strain evidence="6">USDA</strain>
    </source>
</reference>
<dbReference type="Gene3D" id="1.10.220.160">
    <property type="match status" value="1"/>
</dbReference>
<dbReference type="VEuPathDB" id="VectorBase:PHUM212930"/>
<dbReference type="KEGG" id="phu:Phum_PHUM212930"/>
<dbReference type="InterPro" id="IPR011990">
    <property type="entry name" value="TPR-like_helical_dom_sf"/>
</dbReference>
<reference evidence="5" key="1">
    <citation type="submission" date="2007-04" db="EMBL/GenBank/DDBJ databases">
        <title>Annotation of Pediculus humanus corporis strain USDA.</title>
        <authorList>
            <person name="Kirkness E."/>
            <person name="Hannick L."/>
            <person name="Hass B."/>
            <person name="Bruggner R."/>
            <person name="Lawson D."/>
            <person name="Bidwell S."/>
            <person name="Joardar V."/>
            <person name="Caler E."/>
            <person name="Walenz B."/>
            <person name="Inman J."/>
            <person name="Schobel S."/>
            <person name="Galinsky K."/>
            <person name="Amedeo P."/>
            <person name="Strausberg R."/>
        </authorList>
    </citation>
    <scope>NUCLEOTIDE SEQUENCE</scope>
    <source>
        <strain evidence="5">USDA</strain>
    </source>
</reference>
<dbReference type="Pfam" id="PF00856">
    <property type="entry name" value="SET"/>
    <property type="match status" value="1"/>
</dbReference>
<dbReference type="InParanoid" id="E0VHL0"/>
<organism>
    <name type="scientific">Pediculus humanus subsp. corporis</name>
    <name type="common">Body louse</name>
    <dbReference type="NCBI Taxonomy" id="121224"/>
    <lineage>
        <taxon>Eukaryota</taxon>
        <taxon>Metazoa</taxon>
        <taxon>Ecdysozoa</taxon>
        <taxon>Arthropoda</taxon>
        <taxon>Hexapoda</taxon>
        <taxon>Insecta</taxon>
        <taxon>Pterygota</taxon>
        <taxon>Neoptera</taxon>
        <taxon>Paraneoptera</taxon>
        <taxon>Psocodea</taxon>
        <taxon>Troctomorpha</taxon>
        <taxon>Phthiraptera</taxon>
        <taxon>Anoplura</taxon>
        <taxon>Pediculidae</taxon>
        <taxon>Pediculus</taxon>
    </lineage>
</organism>
<dbReference type="GO" id="GO:0032259">
    <property type="term" value="P:methylation"/>
    <property type="evidence" value="ECO:0007669"/>
    <property type="project" value="UniProtKB-KW"/>
</dbReference>
<dbReference type="GO" id="GO:0042826">
    <property type="term" value="F:histone deacetylase binding"/>
    <property type="evidence" value="ECO:0007669"/>
    <property type="project" value="TreeGrafter"/>
</dbReference>
<reference evidence="5" key="2">
    <citation type="submission" date="2007-04" db="EMBL/GenBank/DDBJ databases">
        <title>The genome of the human body louse.</title>
        <authorList>
            <consortium name="The Human Body Louse Genome Consortium"/>
            <person name="Kirkness E."/>
            <person name="Walenz B."/>
            <person name="Hass B."/>
            <person name="Bruggner R."/>
            <person name="Strausberg R."/>
        </authorList>
    </citation>
    <scope>NUCLEOTIDE SEQUENCE</scope>
    <source>
        <strain evidence="5">USDA</strain>
    </source>
</reference>
<evidence type="ECO:0000256" key="1">
    <source>
        <dbReference type="ARBA" id="ARBA00022603"/>
    </source>
</evidence>
<gene>
    <name evidence="6" type="primary">8237439</name>
    <name evidence="5" type="ORF">Phum_PHUM212930</name>
</gene>
<dbReference type="GO" id="GO:0008276">
    <property type="term" value="F:protein methyltransferase activity"/>
    <property type="evidence" value="ECO:0007669"/>
    <property type="project" value="UniProtKB-ARBA"/>
</dbReference>
<dbReference type="OrthoDB" id="8192303at2759"/>
<dbReference type="GO" id="GO:0042051">
    <property type="term" value="P:compound eye photoreceptor development"/>
    <property type="evidence" value="ECO:0007669"/>
    <property type="project" value="TreeGrafter"/>
</dbReference>
<dbReference type="CDD" id="cd10536">
    <property type="entry name" value="SET_SMYD4"/>
    <property type="match status" value="1"/>
</dbReference>
<dbReference type="EnsemblMetazoa" id="PHUM212930-RA">
    <property type="protein sequence ID" value="PHUM212930-PA"/>
    <property type="gene ID" value="PHUM212930"/>
</dbReference>
<dbReference type="SMART" id="SM00028">
    <property type="entry name" value="TPR"/>
    <property type="match status" value="4"/>
</dbReference>
<proteinExistence type="predicted"/>
<dbReference type="CTD" id="8237439"/>
<dbReference type="InterPro" id="IPR019734">
    <property type="entry name" value="TPR_rpt"/>
</dbReference>
<protein>
    <submittedName>
        <fullName evidence="5">Set and mynd domain-containing protein, putative</fullName>
    </submittedName>
</protein>
<evidence type="ECO:0000313" key="6">
    <source>
        <dbReference type="EnsemblMetazoa" id="PHUM212930-PA"/>
    </source>
</evidence>
<dbReference type="HOGENOM" id="CLU_021727_1_0_1"/>
<dbReference type="FunCoup" id="E0VHL0">
    <property type="interactions" value="1273"/>
</dbReference>
<dbReference type="InterPro" id="IPR052097">
    <property type="entry name" value="SET-MYND_domain_protein"/>
</dbReference>
<dbReference type="AlphaFoldDB" id="E0VHL0"/>
<dbReference type="GO" id="GO:0005737">
    <property type="term" value="C:cytoplasm"/>
    <property type="evidence" value="ECO:0007669"/>
    <property type="project" value="TreeGrafter"/>
</dbReference>
<evidence type="ECO:0000256" key="2">
    <source>
        <dbReference type="ARBA" id="ARBA00022679"/>
    </source>
</evidence>
<keyword evidence="2" id="KW-0808">Transferase</keyword>
<dbReference type="PANTHER" id="PTHR46165:SF7">
    <property type="entry name" value="SET AND MYND DOMAIN-CONTAINING PROTEIN 4"/>
    <property type="match status" value="1"/>
</dbReference>
<dbReference type="Gene3D" id="1.25.40.10">
    <property type="entry name" value="Tetratricopeptide repeat domain"/>
    <property type="match status" value="1"/>
</dbReference>
<dbReference type="SUPFAM" id="SSF48452">
    <property type="entry name" value="TPR-like"/>
    <property type="match status" value="1"/>
</dbReference>
<dbReference type="InterPro" id="IPR046341">
    <property type="entry name" value="SET_dom_sf"/>
</dbReference>
<evidence type="ECO:0000259" key="4">
    <source>
        <dbReference type="PROSITE" id="PS50280"/>
    </source>
</evidence>
<name>E0VHL0_PEDHC</name>
<dbReference type="OMA" id="RFKCETG"/>
<dbReference type="Gene3D" id="2.170.270.10">
    <property type="entry name" value="SET domain"/>
    <property type="match status" value="1"/>
</dbReference>
<evidence type="ECO:0000313" key="5">
    <source>
        <dbReference type="EMBL" id="EEB12896.1"/>
    </source>
</evidence>
<dbReference type="InterPro" id="IPR044421">
    <property type="entry name" value="SMYD4_SET"/>
</dbReference>
<dbReference type="EMBL" id="AAZO01002451">
    <property type="status" value="NOT_ANNOTATED_CDS"/>
    <property type="molecule type" value="Genomic_DNA"/>
</dbReference>
<feature type="domain" description="SET" evidence="4">
    <location>
        <begin position="225"/>
        <end position="508"/>
    </location>
</feature>
<dbReference type="GeneID" id="8237439"/>
<dbReference type="PROSITE" id="PS50280">
    <property type="entry name" value="SET"/>
    <property type="match status" value="1"/>
</dbReference>
<dbReference type="SUPFAM" id="SSF144232">
    <property type="entry name" value="HIT/MYND zinc finger-like"/>
    <property type="match status" value="1"/>
</dbReference>
<evidence type="ECO:0000313" key="7">
    <source>
        <dbReference type="Proteomes" id="UP000009046"/>
    </source>
</evidence>
<dbReference type="GO" id="GO:0005634">
    <property type="term" value="C:nucleus"/>
    <property type="evidence" value="ECO:0007669"/>
    <property type="project" value="TreeGrafter"/>
</dbReference>
<dbReference type="EMBL" id="DS235171">
    <property type="protein sequence ID" value="EEB12896.1"/>
    <property type="molecule type" value="Genomic_DNA"/>
</dbReference>
<evidence type="ECO:0000256" key="3">
    <source>
        <dbReference type="ARBA" id="ARBA00022691"/>
    </source>
</evidence>
<dbReference type="GO" id="GO:0008757">
    <property type="term" value="F:S-adenosylmethionine-dependent methyltransferase activity"/>
    <property type="evidence" value="ECO:0007669"/>
    <property type="project" value="UniProtKB-ARBA"/>
</dbReference>
<dbReference type="Proteomes" id="UP000009046">
    <property type="component" value="Unassembled WGS sequence"/>
</dbReference>
<keyword evidence="1" id="KW-0489">Methyltransferase</keyword>
<dbReference type="SUPFAM" id="SSF82199">
    <property type="entry name" value="SET domain"/>
    <property type="match status" value="1"/>
</dbReference>
<keyword evidence="7" id="KW-1185">Reference proteome</keyword>
<keyword evidence="3" id="KW-0949">S-adenosyl-L-methionine</keyword>